<keyword evidence="6" id="KW-1185">Reference proteome</keyword>
<dbReference type="PANTHER" id="PTHR30023">
    <property type="entry name" value="D-ALANYL-D-ALANINE CARBOXYPEPTIDASE"/>
    <property type="match status" value="1"/>
</dbReference>
<dbReference type="InterPro" id="IPR000667">
    <property type="entry name" value="Peptidase_S13"/>
</dbReference>
<evidence type="ECO:0000256" key="1">
    <source>
        <dbReference type="ARBA" id="ARBA00006096"/>
    </source>
</evidence>
<dbReference type="Gene3D" id="3.40.710.10">
    <property type="entry name" value="DD-peptidase/beta-lactamase superfamily"/>
    <property type="match status" value="2"/>
</dbReference>
<dbReference type="SUPFAM" id="SSF56601">
    <property type="entry name" value="beta-lactamase/transpeptidase-like"/>
    <property type="match status" value="1"/>
</dbReference>
<feature type="region of interest" description="Disordered" evidence="3">
    <location>
        <begin position="497"/>
        <end position="540"/>
    </location>
</feature>
<evidence type="ECO:0000313" key="6">
    <source>
        <dbReference type="Proteomes" id="UP001550044"/>
    </source>
</evidence>
<keyword evidence="5" id="KW-0645">Protease</keyword>
<dbReference type="Pfam" id="PF02113">
    <property type="entry name" value="Peptidase_S13"/>
    <property type="match status" value="1"/>
</dbReference>
<evidence type="ECO:0000256" key="2">
    <source>
        <dbReference type="ARBA" id="ARBA00022801"/>
    </source>
</evidence>
<dbReference type="NCBIfam" id="TIGR00666">
    <property type="entry name" value="PBP4"/>
    <property type="match status" value="1"/>
</dbReference>
<feature type="signal peptide" evidence="4">
    <location>
        <begin position="1"/>
        <end position="33"/>
    </location>
</feature>
<keyword evidence="2 5" id="KW-0378">Hydrolase</keyword>
<feature type="chain" id="PRO_5046632519" evidence="4">
    <location>
        <begin position="34"/>
        <end position="540"/>
    </location>
</feature>
<dbReference type="PANTHER" id="PTHR30023:SF0">
    <property type="entry name" value="PENICILLIN-SENSITIVE CARBOXYPEPTIDASE A"/>
    <property type="match status" value="1"/>
</dbReference>
<dbReference type="PRINTS" id="PR00922">
    <property type="entry name" value="DADACBPTASE3"/>
</dbReference>
<gene>
    <name evidence="5" type="primary">dacB</name>
    <name evidence="5" type="ORF">ABZV61_23195</name>
</gene>
<comment type="similarity">
    <text evidence="1">Belongs to the peptidase S13 family.</text>
</comment>
<keyword evidence="4" id="KW-0732">Signal</keyword>
<accession>A0ABV2UCQ4</accession>
<organism evidence="5 6">
    <name type="scientific">Streptomyces sp. 900116325</name>
    <dbReference type="NCBI Taxonomy" id="3154295"/>
    <lineage>
        <taxon>Bacteria</taxon>
        <taxon>Bacillati</taxon>
        <taxon>Actinomycetota</taxon>
        <taxon>Actinomycetes</taxon>
        <taxon>Kitasatosporales</taxon>
        <taxon>Streptomycetaceae</taxon>
        <taxon>Streptomyces</taxon>
    </lineage>
</organism>
<dbReference type="GO" id="GO:0009002">
    <property type="term" value="F:serine-type D-Ala-D-Ala carboxypeptidase activity"/>
    <property type="evidence" value="ECO:0007669"/>
    <property type="project" value="UniProtKB-EC"/>
</dbReference>
<keyword evidence="5" id="KW-0121">Carboxypeptidase</keyword>
<evidence type="ECO:0000256" key="4">
    <source>
        <dbReference type="SAM" id="SignalP"/>
    </source>
</evidence>
<reference evidence="5 6" key="1">
    <citation type="submission" date="2024-06" db="EMBL/GenBank/DDBJ databases">
        <title>The Natural Products Discovery Center: Release of the First 8490 Sequenced Strains for Exploring Actinobacteria Biosynthetic Diversity.</title>
        <authorList>
            <person name="Kalkreuter E."/>
            <person name="Kautsar S.A."/>
            <person name="Yang D."/>
            <person name="Bader C.D."/>
            <person name="Teijaro C.N."/>
            <person name="Fluegel L."/>
            <person name="Davis C.M."/>
            <person name="Simpson J.R."/>
            <person name="Lauterbach L."/>
            <person name="Steele A.D."/>
            <person name="Gui C."/>
            <person name="Meng S."/>
            <person name="Li G."/>
            <person name="Viehrig K."/>
            <person name="Ye F."/>
            <person name="Su P."/>
            <person name="Kiefer A.F."/>
            <person name="Nichols A."/>
            <person name="Cepeda A.J."/>
            <person name="Yan W."/>
            <person name="Fan B."/>
            <person name="Jiang Y."/>
            <person name="Adhikari A."/>
            <person name="Zheng C.-J."/>
            <person name="Schuster L."/>
            <person name="Cowan T.M."/>
            <person name="Smanski M.J."/>
            <person name="Chevrette M.G."/>
            <person name="De Carvalho L.P.S."/>
            <person name="Shen B."/>
        </authorList>
    </citation>
    <scope>NUCLEOTIDE SEQUENCE [LARGE SCALE GENOMIC DNA]</scope>
    <source>
        <strain evidence="5 6">NPDC005137</strain>
    </source>
</reference>
<dbReference type="Gene3D" id="3.50.80.20">
    <property type="entry name" value="D-Ala-D-Ala carboxypeptidase C, peptidase S13"/>
    <property type="match status" value="1"/>
</dbReference>
<comment type="caution">
    <text evidence="5">The sequence shown here is derived from an EMBL/GenBank/DDBJ whole genome shotgun (WGS) entry which is preliminary data.</text>
</comment>
<dbReference type="InterPro" id="IPR012338">
    <property type="entry name" value="Beta-lactam/transpept-like"/>
</dbReference>
<evidence type="ECO:0000313" key="5">
    <source>
        <dbReference type="EMBL" id="MET8435639.1"/>
    </source>
</evidence>
<dbReference type="Proteomes" id="UP001550044">
    <property type="component" value="Unassembled WGS sequence"/>
</dbReference>
<dbReference type="EMBL" id="JBEXIP010000019">
    <property type="protein sequence ID" value="MET8435639.1"/>
    <property type="molecule type" value="Genomic_DNA"/>
</dbReference>
<name>A0ABV2UCQ4_9ACTN</name>
<proteinExistence type="inferred from homology"/>
<evidence type="ECO:0000256" key="3">
    <source>
        <dbReference type="SAM" id="MobiDB-lite"/>
    </source>
</evidence>
<dbReference type="RefSeq" id="WP_356669458.1">
    <property type="nucleotide sequence ID" value="NZ_JBEXEF010000006.1"/>
</dbReference>
<dbReference type="EC" id="3.4.16.4" evidence="5"/>
<protein>
    <submittedName>
        <fullName evidence="5">D-alanyl-D-alanine carboxypeptidase/D-alanyl-D-alanine-endopeptidase</fullName>
        <ecNumber evidence="5">3.4.16.4</ecNumber>
    </submittedName>
</protein>
<sequence>MRMPTIHRRIRHRALLWAVAASLALTATSGAPAGADSPAPGLSQTLDHILGDTRLDGAQVGVVVSDAETGQTLYQRNGGGRLVPASSTKLLTSTAAMALLGPDYRFSTDVLADGSRHGSVVQGDLYLRGTGDPTMLAEDYDRLAVTVAASGIRRITGRLVADDTRFDSNRLGASWAADDESAYYSSQISPLTVAPDTDYDAGTVLLSVAPGSAPGDTPRVKVTPSNDYVRIDNRATTVAAGGSRTITVDRMHGTNTIVVSGKIPVESTPATSWTSVWEPTGYAAAVFADALAAHGVKVTRGTVLGKAVPQGATTLAAHPSMPLKDLLTPFLKLSNNNHAEVLVKTIGYEVKGSGTWSAGLSAIADHLRTLGLDPSDLRQMDGSGLSRMDVVSTEQFTELLVAARHQPWFEEWYDALPIACVSDRMTGGTLRSRMCGTSAAGNLHGKTGSLTGVSGLSGYVTDADGRKLVFSFVSNNYVASSVKDIEDAVGAALAGYSEKGAQQPQGTARSDRPSTDAPTARDAQSGRTDLECSWTKPVSC</sequence>